<dbReference type="RefSeq" id="WP_058572681.1">
    <property type="nucleotide sequence ID" value="NZ_LOPV01000297.1"/>
</dbReference>
<protein>
    <recommendedName>
        <fullName evidence="1">Halobacterial output domain-containing protein</fullName>
    </recommendedName>
</protein>
<dbReference type="Proteomes" id="UP000053157">
    <property type="component" value="Unassembled WGS sequence"/>
</dbReference>
<sequence>MDDQRDQDAGSVVTISADRYEEVAVAITSAVATASELSPLELPPLGDIGVDPEALDALFESSHDPSRRLTFTYAGLLVSLFGDGTITVSPTED</sequence>
<proteinExistence type="predicted"/>
<evidence type="ECO:0000313" key="2">
    <source>
        <dbReference type="EMBL" id="KTG24758.1"/>
    </source>
</evidence>
<organism evidence="2 3">
    <name type="scientific">Haloferax profundi</name>
    <dbReference type="NCBI Taxonomy" id="1544718"/>
    <lineage>
        <taxon>Archaea</taxon>
        <taxon>Methanobacteriati</taxon>
        <taxon>Methanobacteriota</taxon>
        <taxon>Stenosarchaea group</taxon>
        <taxon>Halobacteria</taxon>
        <taxon>Halobacteriales</taxon>
        <taxon>Haloferacaceae</taxon>
        <taxon>Haloferax</taxon>
    </lineage>
</organism>
<evidence type="ECO:0000259" key="1">
    <source>
        <dbReference type="Pfam" id="PF18545"/>
    </source>
</evidence>
<feature type="domain" description="Halobacterial output" evidence="1">
    <location>
        <begin position="20"/>
        <end position="90"/>
    </location>
</feature>
<keyword evidence="3" id="KW-1185">Reference proteome</keyword>
<reference evidence="2 3" key="1">
    <citation type="submission" date="2015-12" db="EMBL/GenBank/DDBJ databases">
        <title>Haloferax profundi sp. nov. isolated from the Discovery deep brine-seawater interface in the Red Sea.</title>
        <authorList>
            <person name="Zhang G."/>
            <person name="Stingl U."/>
            <person name="Rashid M."/>
        </authorList>
    </citation>
    <scope>NUCLEOTIDE SEQUENCE [LARGE SCALE GENOMIC DNA]</scope>
    <source>
        <strain evidence="2 3">SB29</strain>
    </source>
</reference>
<dbReference type="InterPro" id="IPR040624">
    <property type="entry name" value="HalOD1"/>
</dbReference>
<dbReference type="OrthoDB" id="221929at2157"/>
<evidence type="ECO:0000313" key="3">
    <source>
        <dbReference type="Proteomes" id="UP000053157"/>
    </source>
</evidence>
<name>A0A0W1SFU3_9EURY</name>
<dbReference type="EMBL" id="LOPV01000297">
    <property type="protein sequence ID" value="KTG24758.1"/>
    <property type="molecule type" value="Genomic_DNA"/>
</dbReference>
<accession>A0A0W1SFU3</accession>
<dbReference type="AlphaFoldDB" id="A0A0W1SFU3"/>
<comment type="caution">
    <text evidence="2">The sequence shown here is derived from an EMBL/GenBank/DDBJ whole genome shotgun (WGS) entry which is preliminary data.</text>
</comment>
<gene>
    <name evidence="2" type="ORF">AUR66_01410</name>
</gene>
<dbReference type="Pfam" id="PF18545">
    <property type="entry name" value="HalOD1"/>
    <property type="match status" value="1"/>
</dbReference>